<name>A0A6J8A5S4_MYTCO</name>
<dbReference type="OrthoDB" id="10328307at2759"/>
<dbReference type="AlphaFoldDB" id="A0A6J8A5S4"/>
<accession>A0A6J8A5S4</accession>
<evidence type="ECO:0000313" key="1">
    <source>
        <dbReference type="EMBL" id="CAC5361204.1"/>
    </source>
</evidence>
<keyword evidence="2" id="KW-1185">Reference proteome</keyword>
<gene>
    <name evidence="1" type="ORF">MCOR_3424</name>
</gene>
<protein>
    <submittedName>
        <fullName evidence="1">Uncharacterized protein</fullName>
    </submittedName>
</protein>
<sequence length="176" mass="20759">MRSKEEDRDIISVSYFEDENVNKEDSSTKQEKEDLFMYLKDDHEGLLLEIRLSELSCRRRILKVESPNGVKLGYVKKGLFSGYEICDANHISLFRFKLKSTNNEFKAEVTDSKTGKITAKLTQCEVEPDMQSFKIKSFHIRFLSHCAYERYLKEHTITINVERELTLQKRDKKLYT</sequence>
<organism evidence="1 2">
    <name type="scientific">Mytilus coruscus</name>
    <name type="common">Sea mussel</name>
    <dbReference type="NCBI Taxonomy" id="42192"/>
    <lineage>
        <taxon>Eukaryota</taxon>
        <taxon>Metazoa</taxon>
        <taxon>Spiralia</taxon>
        <taxon>Lophotrochozoa</taxon>
        <taxon>Mollusca</taxon>
        <taxon>Bivalvia</taxon>
        <taxon>Autobranchia</taxon>
        <taxon>Pteriomorphia</taxon>
        <taxon>Mytilida</taxon>
        <taxon>Mytiloidea</taxon>
        <taxon>Mytilidae</taxon>
        <taxon>Mytilinae</taxon>
        <taxon>Mytilus</taxon>
    </lineage>
</organism>
<evidence type="ECO:0000313" key="2">
    <source>
        <dbReference type="Proteomes" id="UP000507470"/>
    </source>
</evidence>
<reference evidence="1 2" key="1">
    <citation type="submission" date="2020-06" db="EMBL/GenBank/DDBJ databases">
        <authorList>
            <person name="Li R."/>
            <person name="Bekaert M."/>
        </authorList>
    </citation>
    <scope>NUCLEOTIDE SEQUENCE [LARGE SCALE GENOMIC DNA]</scope>
    <source>
        <strain evidence="2">wild</strain>
    </source>
</reference>
<dbReference type="EMBL" id="CACVKT020000584">
    <property type="protein sequence ID" value="CAC5361204.1"/>
    <property type="molecule type" value="Genomic_DNA"/>
</dbReference>
<proteinExistence type="predicted"/>
<dbReference type="Proteomes" id="UP000507470">
    <property type="component" value="Unassembled WGS sequence"/>
</dbReference>